<keyword evidence="3 10" id="KW-0805">Transcription regulation</keyword>
<dbReference type="SUPFAM" id="SSF47413">
    <property type="entry name" value="lambda repressor-like DNA-binding domains"/>
    <property type="match status" value="1"/>
</dbReference>
<dbReference type="CDD" id="cd00086">
    <property type="entry name" value="homeodomain"/>
    <property type="match status" value="1"/>
</dbReference>
<feature type="compositionally biased region" description="Polar residues" evidence="11">
    <location>
        <begin position="751"/>
        <end position="760"/>
    </location>
</feature>
<feature type="compositionally biased region" description="Low complexity" evidence="11">
    <location>
        <begin position="574"/>
        <end position="587"/>
    </location>
</feature>
<comment type="similarity">
    <text evidence="2 10">Belongs to the CUT homeobox family.</text>
</comment>
<dbReference type="OrthoDB" id="10068888at2759"/>
<dbReference type="EMBL" id="NIVC01000251">
    <property type="protein sequence ID" value="PAA87058.1"/>
    <property type="molecule type" value="Genomic_DNA"/>
</dbReference>
<evidence type="ECO:0000256" key="3">
    <source>
        <dbReference type="ARBA" id="ARBA00023015"/>
    </source>
</evidence>
<evidence type="ECO:0000259" key="13">
    <source>
        <dbReference type="PROSITE" id="PS51042"/>
    </source>
</evidence>
<dbReference type="AlphaFoldDB" id="A0A267GM05"/>
<name>A0A267GM05_9PLAT</name>
<reference evidence="14 15" key="1">
    <citation type="submission" date="2017-06" db="EMBL/GenBank/DDBJ databases">
        <title>A platform for efficient transgenesis in Macrostomum lignano, a flatworm model organism for stem cell research.</title>
        <authorList>
            <person name="Berezikov E."/>
        </authorList>
    </citation>
    <scope>NUCLEOTIDE SEQUENCE [LARGE SCALE GENOMIC DNA]</scope>
    <source>
        <strain evidence="14">DV1</strain>
        <tissue evidence="14">Whole organism</tissue>
    </source>
</reference>
<comment type="caution">
    <text evidence="14">The sequence shown here is derived from an EMBL/GenBank/DDBJ whole genome shotgun (WGS) entry which is preliminary data.</text>
</comment>
<keyword evidence="6 10" id="KW-0804">Transcription</keyword>
<feature type="compositionally biased region" description="Low complexity" evidence="11">
    <location>
        <begin position="731"/>
        <end position="750"/>
    </location>
</feature>
<evidence type="ECO:0000256" key="11">
    <source>
        <dbReference type="SAM" id="MobiDB-lite"/>
    </source>
</evidence>
<dbReference type="PANTHER" id="PTHR14057">
    <property type="entry name" value="TRANSCRIPTION FACTOR ONECUT"/>
    <property type="match status" value="1"/>
</dbReference>
<feature type="compositionally biased region" description="Low complexity" evidence="11">
    <location>
        <begin position="398"/>
        <end position="415"/>
    </location>
</feature>
<dbReference type="PROSITE" id="PS51042">
    <property type="entry name" value="CUT"/>
    <property type="match status" value="1"/>
</dbReference>
<evidence type="ECO:0000313" key="14">
    <source>
        <dbReference type="EMBL" id="PAA87058.1"/>
    </source>
</evidence>
<dbReference type="SUPFAM" id="SSF46689">
    <property type="entry name" value="Homeodomain-like"/>
    <property type="match status" value="1"/>
</dbReference>
<evidence type="ECO:0000256" key="1">
    <source>
        <dbReference type="ARBA" id="ARBA00004123"/>
    </source>
</evidence>
<evidence type="ECO:0000256" key="9">
    <source>
        <dbReference type="RuleBase" id="RU000682"/>
    </source>
</evidence>
<sequence>MEINSLFSYGSIAASNSYGAGISQQVRSQPLIMASTSQSSFQVPQNICIRSSGLNSDQMNQLMQVISLPNAKVDASHSQTGQGQQTVTLALINVDPNLPIGGQLLIAAPALQPQQQPEIQQQPVLLPNCNQVPIVSISNPRIQLQPGNMPTMAIAASVTDSSISLPLTSVPADARSVSYQLIDNSQNHVLNATSSVTSGTMPSFAISSMSSSMPADKFEVQLNRPSTPGLDFLIDQPTNLAMAESKESSFLSNDGMKLNLSHQGIESTLPIDPLDQLDYKTQDLIYACDSNEHHQQPLLSEALQISHSQSMQIQPAQMQGNVSGFISMPNVASMFQAQDNQQDFEDSNEFFQTSEVQLDSTIQDTTTTCQQAQKPQMPIIGSVASLSTPPVQAAVSLSPAKPKPTSAKSKSQTSKAAAVTVQDNAAEILVSTLQDYNSKKDANSDSGSADLPTASDPLFEINTKEVAQRVIFELKKCGIPQAVFAQQVLCRSQGTLSDLLRNPKPWSKLKSGRETFRRMWKWLQTPVEDRMSSLHSASLKRSFDTADSGDCNGPLSQAQQQQQPKLPPTRSVLQPQSQSSAPAPQSSTRKPSEPNGTPAKKPRLVFTDIQRRTLNAIFNETSRPSKEMQSIIAEQLGLELSTVCNYFMNARRRSLEKWQEDSSDSSTEQRQRRCQTVADEFADFDPTLSAVDESEDEQTDANPAADGAPVLDKIGLFVQPLPPPPPLLNFSAQQQHQQYQQASSSSSISSGTFSVCSTGL</sequence>
<dbReference type="GO" id="GO:0000981">
    <property type="term" value="F:DNA-binding transcription factor activity, RNA polymerase II-specific"/>
    <property type="evidence" value="ECO:0007669"/>
    <property type="project" value="TreeGrafter"/>
</dbReference>
<feature type="region of interest" description="Disordered" evidence="11">
    <location>
        <begin position="540"/>
        <end position="606"/>
    </location>
</feature>
<evidence type="ECO:0000256" key="7">
    <source>
        <dbReference type="ARBA" id="ARBA00023242"/>
    </source>
</evidence>
<accession>A0A267GM05</accession>
<dbReference type="Pfam" id="PF00046">
    <property type="entry name" value="Homeodomain"/>
    <property type="match status" value="1"/>
</dbReference>
<protein>
    <recommendedName>
        <fullName evidence="10">One cut domain family member</fullName>
    </recommendedName>
</protein>
<dbReference type="Proteomes" id="UP000215902">
    <property type="component" value="Unassembled WGS sequence"/>
</dbReference>
<evidence type="ECO:0000256" key="10">
    <source>
        <dbReference type="RuleBase" id="RU361129"/>
    </source>
</evidence>
<dbReference type="SMART" id="SM00389">
    <property type="entry name" value="HOX"/>
    <property type="match status" value="1"/>
</dbReference>
<gene>
    <name evidence="14" type="ORF">BOX15_Mlig024474g2</name>
</gene>
<feature type="domain" description="Homeobox" evidence="12">
    <location>
        <begin position="597"/>
        <end position="657"/>
    </location>
</feature>
<dbReference type="InterPro" id="IPR010982">
    <property type="entry name" value="Lambda_DNA-bd_dom_sf"/>
</dbReference>
<feature type="region of interest" description="Disordered" evidence="11">
    <location>
        <begin position="717"/>
        <end position="760"/>
    </location>
</feature>
<keyword evidence="15" id="KW-1185">Reference proteome</keyword>
<proteinExistence type="inferred from homology"/>
<dbReference type="FunFam" id="1.10.260.40:FF:000005">
    <property type="entry name" value="One cut domain family member"/>
    <property type="match status" value="1"/>
</dbReference>
<comment type="subcellular location">
    <subcellularLocation>
        <location evidence="1 8 9">Nucleus</location>
    </subcellularLocation>
</comment>
<keyword evidence="4 8" id="KW-0238">DNA-binding</keyword>
<feature type="domain" description="CUT" evidence="13">
    <location>
        <begin position="452"/>
        <end position="538"/>
    </location>
</feature>
<evidence type="ECO:0000256" key="6">
    <source>
        <dbReference type="ARBA" id="ARBA00023163"/>
    </source>
</evidence>
<dbReference type="SMART" id="SM01109">
    <property type="entry name" value="CUT"/>
    <property type="match status" value="1"/>
</dbReference>
<dbReference type="STRING" id="282301.A0A267GM05"/>
<evidence type="ECO:0000313" key="15">
    <source>
        <dbReference type="Proteomes" id="UP000215902"/>
    </source>
</evidence>
<keyword evidence="7 8" id="KW-0539">Nucleus</keyword>
<dbReference type="InterPro" id="IPR009057">
    <property type="entry name" value="Homeodomain-like_sf"/>
</dbReference>
<dbReference type="Gene3D" id="1.10.260.40">
    <property type="entry name" value="lambda repressor-like DNA-binding domains"/>
    <property type="match status" value="1"/>
</dbReference>
<dbReference type="FunFam" id="1.10.10.60:FF:000054">
    <property type="entry name" value="One cut domain family member"/>
    <property type="match status" value="1"/>
</dbReference>
<dbReference type="PROSITE" id="PS50071">
    <property type="entry name" value="HOMEOBOX_2"/>
    <property type="match status" value="1"/>
</dbReference>
<feature type="DNA-binding region" description="Homeobox" evidence="8">
    <location>
        <begin position="599"/>
        <end position="658"/>
    </location>
</feature>
<evidence type="ECO:0000256" key="4">
    <source>
        <dbReference type="ARBA" id="ARBA00023125"/>
    </source>
</evidence>
<dbReference type="InterPro" id="IPR003350">
    <property type="entry name" value="CUT_dom"/>
</dbReference>
<keyword evidence="5 8" id="KW-0371">Homeobox</keyword>
<evidence type="ECO:0000259" key="12">
    <source>
        <dbReference type="PROSITE" id="PS50071"/>
    </source>
</evidence>
<evidence type="ECO:0000256" key="5">
    <source>
        <dbReference type="ARBA" id="ARBA00023155"/>
    </source>
</evidence>
<dbReference type="GO" id="GO:0000978">
    <property type="term" value="F:RNA polymerase II cis-regulatory region sequence-specific DNA binding"/>
    <property type="evidence" value="ECO:0007669"/>
    <property type="project" value="TreeGrafter"/>
</dbReference>
<feature type="region of interest" description="Disordered" evidence="11">
    <location>
        <begin position="394"/>
        <end position="415"/>
    </location>
</feature>
<dbReference type="GO" id="GO:0005634">
    <property type="term" value="C:nucleus"/>
    <property type="evidence" value="ECO:0007669"/>
    <property type="project" value="UniProtKB-SubCell"/>
</dbReference>
<evidence type="ECO:0000256" key="2">
    <source>
        <dbReference type="ARBA" id="ARBA00008190"/>
    </source>
</evidence>
<dbReference type="InterPro" id="IPR051649">
    <property type="entry name" value="CUT_Homeobox"/>
</dbReference>
<dbReference type="PANTHER" id="PTHR14057:SF47">
    <property type="entry name" value="HOMEOBOX PROTEIN ONECUT"/>
    <property type="match status" value="1"/>
</dbReference>
<evidence type="ECO:0000256" key="8">
    <source>
        <dbReference type="PROSITE-ProRule" id="PRU00108"/>
    </source>
</evidence>
<dbReference type="Pfam" id="PF02376">
    <property type="entry name" value="CUT"/>
    <property type="match status" value="1"/>
</dbReference>
<dbReference type="InterPro" id="IPR001356">
    <property type="entry name" value="HD"/>
</dbReference>
<organism evidence="14 15">
    <name type="scientific">Macrostomum lignano</name>
    <dbReference type="NCBI Taxonomy" id="282301"/>
    <lineage>
        <taxon>Eukaryota</taxon>
        <taxon>Metazoa</taxon>
        <taxon>Spiralia</taxon>
        <taxon>Lophotrochozoa</taxon>
        <taxon>Platyhelminthes</taxon>
        <taxon>Rhabditophora</taxon>
        <taxon>Macrostomorpha</taxon>
        <taxon>Macrostomida</taxon>
        <taxon>Macrostomidae</taxon>
        <taxon>Macrostomum</taxon>
    </lineage>
</organism>
<dbReference type="Gene3D" id="1.10.10.60">
    <property type="entry name" value="Homeodomain-like"/>
    <property type="match status" value="1"/>
</dbReference>